<dbReference type="InterPro" id="IPR009057">
    <property type="entry name" value="Homeodomain-like_sf"/>
</dbReference>
<evidence type="ECO:0000313" key="7">
    <source>
        <dbReference type="Proteomes" id="UP000236731"/>
    </source>
</evidence>
<dbReference type="Gene3D" id="1.10.357.10">
    <property type="entry name" value="Tetracycline Repressor, domain 2"/>
    <property type="match status" value="1"/>
</dbReference>
<gene>
    <name evidence="6" type="ORF">SAMN05421877_10568</name>
</gene>
<feature type="domain" description="HTH tetR-type" evidence="5">
    <location>
        <begin position="9"/>
        <end position="69"/>
    </location>
</feature>
<reference evidence="7" key="1">
    <citation type="submission" date="2016-10" db="EMBL/GenBank/DDBJ databases">
        <authorList>
            <person name="Varghese N."/>
            <person name="Submissions S."/>
        </authorList>
    </citation>
    <scope>NUCLEOTIDE SEQUENCE [LARGE SCALE GENOMIC DNA]</scope>
    <source>
        <strain evidence="7">DSM 22361</strain>
    </source>
</reference>
<proteinExistence type="predicted"/>
<evidence type="ECO:0000256" key="2">
    <source>
        <dbReference type="ARBA" id="ARBA00023125"/>
    </source>
</evidence>
<dbReference type="PROSITE" id="PS50977">
    <property type="entry name" value="HTH_TETR_2"/>
    <property type="match status" value="1"/>
</dbReference>
<dbReference type="SUPFAM" id="SSF46689">
    <property type="entry name" value="Homeodomain-like"/>
    <property type="match status" value="1"/>
</dbReference>
<dbReference type="AlphaFoldDB" id="A0A1H5XNY6"/>
<dbReference type="PANTHER" id="PTHR47506:SF1">
    <property type="entry name" value="HTH-TYPE TRANSCRIPTIONAL REGULATOR YJDC"/>
    <property type="match status" value="1"/>
</dbReference>
<dbReference type="Proteomes" id="UP000236731">
    <property type="component" value="Unassembled WGS sequence"/>
</dbReference>
<keyword evidence="7" id="KW-1185">Reference proteome</keyword>
<dbReference type="InterPro" id="IPR036271">
    <property type="entry name" value="Tet_transcr_reg_TetR-rel_C_sf"/>
</dbReference>
<protein>
    <submittedName>
        <fullName evidence="6">DNA-binding transcriptional regulator, AcrR family</fullName>
    </submittedName>
</protein>
<keyword evidence="2 4" id="KW-0238">DNA-binding</keyword>
<dbReference type="PRINTS" id="PR00455">
    <property type="entry name" value="HTHTETR"/>
</dbReference>
<dbReference type="EMBL" id="FNUT01000005">
    <property type="protein sequence ID" value="SEG13422.1"/>
    <property type="molecule type" value="Genomic_DNA"/>
</dbReference>
<dbReference type="InterPro" id="IPR001647">
    <property type="entry name" value="HTH_TetR"/>
</dbReference>
<name>A0A1H5XNY6_9SPHI</name>
<sequence length="200" mass="23430">MVCKMKKAEITRLTILEHAFELIYTQGYQTTSIDDILARTKVTKGAFYYHFKNKDEMGIAIIHELIKPNFEHYFIKPLVQEKDPMEALYQMMHDALLKNKFLKVEFGCPASNLTIEMAPWNANFTKALNELALKWKMCMEICLQKGIEQHVFRKDIDPEQVAIFIMSGYWGIRNLGKLVNSTKVYKDFLKQFEAYLKSLK</sequence>
<evidence type="ECO:0000313" key="6">
    <source>
        <dbReference type="EMBL" id="SEG13422.1"/>
    </source>
</evidence>
<dbReference type="Pfam" id="PF16925">
    <property type="entry name" value="TetR_C_13"/>
    <property type="match status" value="1"/>
</dbReference>
<evidence type="ECO:0000256" key="3">
    <source>
        <dbReference type="ARBA" id="ARBA00023163"/>
    </source>
</evidence>
<dbReference type="SUPFAM" id="SSF48498">
    <property type="entry name" value="Tetracyclin repressor-like, C-terminal domain"/>
    <property type="match status" value="1"/>
</dbReference>
<dbReference type="Pfam" id="PF00440">
    <property type="entry name" value="TetR_N"/>
    <property type="match status" value="1"/>
</dbReference>
<dbReference type="InterPro" id="IPR023772">
    <property type="entry name" value="DNA-bd_HTH_TetR-type_CS"/>
</dbReference>
<evidence type="ECO:0000256" key="1">
    <source>
        <dbReference type="ARBA" id="ARBA00023015"/>
    </source>
</evidence>
<keyword evidence="1" id="KW-0805">Transcription regulation</keyword>
<dbReference type="PANTHER" id="PTHR47506">
    <property type="entry name" value="TRANSCRIPTIONAL REGULATORY PROTEIN"/>
    <property type="match status" value="1"/>
</dbReference>
<dbReference type="PROSITE" id="PS01081">
    <property type="entry name" value="HTH_TETR_1"/>
    <property type="match status" value="1"/>
</dbReference>
<organism evidence="6 7">
    <name type="scientific">Sphingobacterium lactis</name>
    <dbReference type="NCBI Taxonomy" id="797291"/>
    <lineage>
        <taxon>Bacteria</taxon>
        <taxon>Pseudomonadati</taxon>
        <taxon>Bacteroidota</taxon>
        <taxon>Sphingobacteriia</taxon>
        <taxon>Sphingobacteriales</taxon>
        <taxon>Sphingobacteriaceae</taxon>
        <taxon>Sphingobacterium</taxon>
    </lineage>
</organism>
<feature type="DNA-binding region" description="H-T-H motif" evidence="4">
    <location>
        <begin position="32"/>
        <end position="51"/>
    </location>
</feature>
<dbReference type="GO" id="GO:0003677">
    <property type="term" value="F:DNA binding"/>
    <property type="evidence" value="ECO:0007669"/>
    <property type="project" value="UniProtKB-UniRule"/>
</dbReference>
<keyword evidence="3" id="KW-0804">Transcription</keyword>
<evidence type="ECO:0000256" key="4">
    <source>
        <dbReference type="PROSITE-ProRule" id="PRU00335"/>
    </source>
</evidence>
<accession>A0A1H5XNY6</accession>
<evidence type="ECO:0000259" key="5">
    <source>
        <dbReference type="PROSITE" id="PS50977"/>
    </source>
</evidence>
<dbReference type="InterPro" id="IPR011075">
    <property type="entry name" value="TetR_C"/>
</dbReference>